<feature type="domain" description="Non-reducing end beta-L-arabinofuranosidase-like GH127 middle" evidence="3">
    <location>
        <begin position="460"/>
        <end position="553"/>
    </location>
</feature>
<comment type="caution">
    <text evidence="4">The sequence shown here is derived from an EMBL/GenBank/DDBJ whole genome shotgun (WGS) entry which is preliminary data.</text>
</comment>
<gene>
    <name evidence="4" type="ORF">LL253_11550</name>
</gene>
<evidence type="ECO:0000313" key="5">
    <source>
        <dbReference type="Proteomes" id="UP001198830"/>
    </source>
</evidence>
<dbReference type="PANTHER" id="PTHR31151:SF0">
    <property type="entry name" value="PROLINE-TRNA LIGASE (DUF1680)"/>
    <property type="match status" value="1"/>
</dbReference>
<dbReference type="EMBL" id="JAJGNP010000008">
    <property type="protein sequence ID" value="MCC4233324.1"/>
    <property type="molecule type" value="Genomic_DNA"/>
</dbReference>
<sequence>MARSGAGNRREAVPKTPSCTGPSRRDLLGSAGAATVMASAATMLSPAPTFAQAAPSAPVRPAPLKPFDMADVTLDDGPFLHAQRMTEAYLLRLQPDRMLHNFRVNAGLKPKAPVYGGWESEPTWAEINCHGHTLGHYLSACALAYRSTRDRRFKQRLDYIASELAACQEAAHSGLVCAFPDGPALVAAHINGEPITGVPWYTLHKIYAGLRDAALLADSKEARDVLLRLADWGVVATRPLSDAQFEAMLATEHGGMNEIYADLYAMTGKEEYRTLARRFSHKAVMEPLVAGKDLLDGMHANTQVPKIVGFQRVYEETGDDRYAKAADFFFRTVAHTRSFATGGHGDDEHFFAMADFESHVFSAKGSETCCQHNMLKLARLLFMQDPQADYADYYERTLYNGILASQDPDSGMATYFQGARPGYMKLYHTPEDSFWCCTGTGMENHVKYRDSIYFHDDRSLYVSLFVPSAVQWADKGARLEQATSFPDTPSTSLKWTLGAPVEIALHLRHPRWSRTATVRVNGREVLRSTAPGRFLEVTRLWRDGDRVELTLDMMPGVESAPAAPDIVAFTYGPLVLAGALGRQGLDPGADIIVNERKYGDYNDEAVAVPVLAGDPRRLAEQVKPGDGPLEFTIPAENGAPVRLIPYHRIAHERYATYWRVKPVRT</sequence>
<accession>A0ABS8H465</accession>
<dbReference type="InterPro" id="IPR049046">
    <property type="entry name" value="Beta-AFase-like_GH127_middle"/>
</dbReference>
<organism evidence="4 5">
    <name type="scientific">Sphingobium soli</name>
    <dbReference type="NCBI Taxonomy" id="1591116"/>
    <lineage>
        <taxon>Bacteria</taxon>
        <taxon>Pseudomonadati</taxon>
        <taxon>Pseudomonadota</taxon>
        <taxon>Alphaproteobacteria</taxon>
        <taxon>Sphingomonadales</taxon>
        <taxon>Sphingomonadaceae</taxon>
        <taxon>Sphingobium</taxon>
    </lineage>
</organism>
<dbReference type="InterPro" id="IPR012878">
    <property type="entry name" value="Beta-AFase-like_GH127_cat"/>
</dbReference>
<dbReference type="PANTHER" id="PTHR31151">
    <property type="entry name" value="PROLINE-TRNA LIGASE (DUF1680)"/>
    <property type="match status" value="1"/>
</dbReference>
<evidence type="ECO:0000256" key="1">
    <source>
        <dbReference type="SAM" id="MobiDB-lite"/>
    </source>
</evidence>
<dbReference type="PROSITE" id="PS51318">
    <property type="entry name" value="TAT"/>
    <property type="match status" value="1"/>
</dbReference>
<keyword evidence="5" id="KW-1185">Reference proteome</keyword>
<name>A0ABS8H465_9SPHN</name>
<dbReference type="Pfam" id="PF07944">
    <property type="entry name" value="Beta-AFase-like_GH127_cat"/>
    <property type="match status" value="1"/>
</dbReference>
<evidence type="ECO:0000259" key="3">
    <source>
        <dbReference type="Pfam" id="PF20736"/>
    </source>
</evidence>
<dbReference type="InterPro" id="IPR006311">
    <property type="entry name" value="TAT_signal"/>
</dbReference>
<dbReference type="RefSeq" id="WP_228227235.1">
    <property type="nucleotide sequence ID" value="NZ_JAJGNP010000008.1"/>
</dbReference>
<protein>
    <submittedName>
        <fullName evidence="4">Glycoside hydrolase family 127 protein</fullName>
    </submittedName>
</protein>
<keyword evidence="4" id="KW-0378">Hydrolase</keyword>
<proteinExistence type="predicted"/>
<dbReference type="Pfam" id="PF20736">
    <property type="entry name" value="Glyco_hydro127M"/>
    <property type="match status" value="1"/>
</dbReference>
<reference evidence="4 5" key="1">
    <citation type="submission" date="2021-10" db="EMBL/GenBank/DDBJ databases">
        <title>The diversity and Nitrogen Metabolism of Culturable Nitrate-Utilizing Bacteria Within the Oxygen Minimum Zone of the Changjiang (Yangtze River)Estuary.</title>
        <authorList>
            <person name="Zhang D."/>
            <person name="Zheng J."/>
            <person name="Liu S."/>
            <person name="He W."/>
        </authorList>
    </citation>
    <scope>NUCLEOTIDE SEQUENCE [LARGE SCALE GENOMIC DNA]</scope>
    <source>
        <strain evidence="4 5">FXH275-2</strain>
    </source>
</reference>
<evidence type="ECO:0000259" key="2">
    <source>
        <dbReference type="Pfam" id="PF07944"/>
    </source>
</evidence>
<feature type="region of interest" description="Disordered" evidence="1">
    <location>
        <begin position="1"/>
        <end position="27"/>
    </location>
</feature>
<dbReference type="InterPro" id="IPR008928">
    <property type="entry name" value="6-hairpin_glycosidase_sf"/>
</dbReference>
<dbReference type="Proteomes" id="UP001198830">
    <property type="component" value="Unassembled WGS sequence"/>
</dbReference>
<evidence type="ECO:0000313" key="4">
    <source>
        <dbReference type="EMBL" id="MCC4233324.1"/>
    </source>
</evidence>
<dbReference type="GO" id="GO:0016787">
    <property type="term" value="F:hydrolase activity"/>
    <property type="evidence" value="ECO:0007669"/>
    <property type="project" value="UniProtKB-KW"/>
</dbReference>
<feature type="domain" description="Non-reducing end beta-L-arabinofuranosidase-like GH127 catalytic" evidence="2">
    <location>
        <begin position="71"/>
        <end position="449"/>
    </location>
</feature>
<dbReference type="SUPFAM" id="SSF48208">
    <property type="entry name" value="Six-hairpin glycosidases"/>
    <property type="match status" value="1"/>
</dbReference>